<sequence>MHFFAYATLAAAVLATDAAAWRHHGQHWRWSRPSEQNGSVQTMVHTVTYYPTAVPTTLVRQTKTDQPDDVEVSTPAPSATSTDSASSGLTADQQAALDAHNAARKEVGQTAQVWDEGLANEAQEWATHLVSVGSLTHSEGSGQGENLYMQSGSDSPFANAAKMWIDEKSSYNGQAIGDGDFSSYGHYTQIVWSTSTKVGMAVASGNGGTYVVARYSPAGNYNGETPY</sequence>
<dbReference type="PRINTS" id="PR00837">
    <property type="entry name" value="V5TPXLIKE"/>
</dbReference>
<keyword evidence="2" id="KW-0732">Signal</keyword>
<evidence type="ECO:0000313" key="5">
    <source>
        <dbReference type="Proteomes" id="UP001498476"/>
    </source>
</evidence>
<keyword evidence="5" id="KW-1185">Reference proteome</keyword>
<gene>
    <name evidence="4" type="ORF">QQX98_003524</name>
</gene>
<name>A0ABR1HCZ2_9HYPO</name>
<evidence type="ECO:0000313" key="4">
    <source>
        <dbReference type="EMBL" id="KAK7419022.1"/>
    </source>
</evidence>
<proteinExistence type="predicted"/>
<dbReference type="InterPro" id="IPR018244">
    <property type="entry name" value="Allrgn_V5/Tpx1_CS"/>
</dbReference>
<feature type="domain" description="SCP" evidence="3">
    <location>
        <begin position="91"/>
        <end position="223"/>
    </location>
</feature>
<dbReference type="PROSITE" id="PS01009">
    <property type="entry name" value="CRISP_1"/>
    <property type="match status" value="1"/>
</dbReference>
<dbReference type="InterPro" id="IPR035940">
    <property type="entry name" value="CAP_sf"/>
</dbReference>
<evidence type="ECO:0000256" key="2">
    <source>
        <dbReference type="SAM" id="SignalP"/>
    </source>
</evidence>
<dbReference type="SMART" id="SM00198">
    <property type="entry name" value="SCP"/>
    <property type="match status" value="1"/>
</dbReference>
<protein>
    <recommendedName>
        <fullName evidence="3">SCP domain-containing protein</fullName>
    </recommendedName>
</protein>
<evidence type="ECO:0000256" key="1">
    <source>
        <dbReference type="SAM" id="MobiDB-lite"/>
    </source>
</evidence>
<dbReference type="Pfam" id="PF00188">
    <property type="entry name" value="CAP"/>
    <property type="match status" value="1"/>
</dbReference>
<organism evidence="4 5">
    <name type="scientific">Neonectria punicea</name>
    <dbReference type="NCBI Taxonomy" id="979145"/>
    <lineage>
        <taxon>Eukaryota</taxon>
        <taxon>Fungi</taxon>
        <taxon>Dikarya</taxon>
        <taxon>Ascomycota</taxon>
        <taxon>Pezizomycotina</taxon>
        <taxon>Sordariomycetes</taxon>
        <taxon>Hypocreomycetidae</taxon>
        <taxon>Hypocreales</taxon>
        <taxon>Nectriaceae</taxon>
        <taxon>Neonectria</taxon>
    </lineage>
</organism>
<dbReference type="InterPro" id="IPR014044">
    <property type="entry name" value="CAP_dom"/>
</dbReference>
<feature type="region of interest" description="Disordered" evidence="1">
    <location>
        <begin position="59"/>
        <end position="95"/>
    </location>
</feature>
<accession>A0ABR1HCZ2</accession>
<dbReference type="SUPFAM" id="SSF55797">
    <property type="entry name" value="PR-1-like"/>
    <property type="match status" value="1"/>
</dbReference>
<dbReference type="EMBL" id="JAZAVJ010000041">
    <property type="protein sequence ID" value="KAK7419022.1"/>
    <property type="molecule type" value="Genomic_DNA"/>
</dbReference>
<evidence type="ECO:0000259" key="3">
    <source>
        <dbReference type="SMART" id="SM00198"/>
    </source>
</evidence>
<feature type="signal peptide" evidence="2">
    <location>
        <begin position="1"/>
        <end position="20"/>
    </location>
</feature>
<dbReference type="InterPro" id="IPR001283">
    <property type="entry name" value="CRISP-related"/>
</dbReference>
<dbReference type="Gene3D" id="3.40.33.10">
    <property type="entry name" value="CAP"/>
    <property type="match status" value="1"/>
</dbReference>
<feature type="chain" id="PRO_5045476468" description="SCP domain-containing protein" evidence="2">
    <location>
        <begin position="21"/>
        <end position="227"/>
    </location>
</feature>
<dbReference type="PRINTS" id="PR00838">
    <property type="entry name" value="V5ALLERGEN"/>
</dbReference>
<comment type="caution">
    <text evidence="4">The sequence shown here is derived from an EMBL/GenBank/DDBJ whole genome shotgun (WGS) entry which is preliminary data.</text>
</comment>
<reference evidence="4 5" key="1">
    <citation type="journal article" date="2025" name="Microbiol. Resour. Announc.">
        <title>Draft genome sequences for Neonectria magnoliae and Neonectria punicea, canker pathogens of Liriodendron tulipifera and Acer saccharum in West Virginia.</title>
        <authorList>
            <person name="Petronek H.M."/>
            <person name="Kasson M.T."/>
            <person name="Metheny A.M."/>
            <person name="Stauder C.M."/>
            <person name="Lovett B."/>
            <person name="Lynch S.C."/>
            <person name="Garnas J.R."/>
            <person name="Kasson L.R."/>
            <person name="Stajich J.E."/>
        </authorList>
    </citation>
    <scope>NUCLEOTIDE SEQUENCE [LARGE SCALE GENOMIC DNA]</scope>
    <source>
        <strain evidence="4 5">NRRL 64653</strain>
    </source>
</reference>
<dbReference type="PANTHER" id="PTHR10334">
    <property type="entry name" value="CYSTEINE-RICH SECRETORY PROTEIN-RELATED"/>
    <property type="match status" value="1"/>
</dbReference>
<dbReference type="InterPro" id="IPR002413">
    <property type="entry name" value="V5_allergen-like"/>
</dbReference>
<feature type="compositionally biased region" description="Low complexity" evidence="1">
    <location>
        <begin position="73"/>
        <end position="92"/>
    </location>
</feature>
<dbReference type="Proteomes" id="UP001498476">
    <property type="component" value="Unassembled WGS sequence"/>
</dbReference>